<dbReference type="CDD" id="cd16926">
    <property type="entry name" value="HATPase_MutL-MLH-PMS-like"/>
    <property type="match status" value="1"/>
</dbReference>
<dbReference type="Pfam" id="PF13589">
    <property type="entry name" value="HATPase_c_3"/>
    <property type="match status" value="1"/>
</dbReference>
<evidence type="ECO:0000256" key="3">
    <source>
        <dbReference type="ARBA" id="ARBA00070941"/>
    </source>
</evidence>
<dbReference type="SMART" id="SM00853">
    <property type="entry name" value="MutL_C"/>
    <property type="match status" value="1"/>
</dbReference>
<dbReference type="GO" id="GO:0032389">
    <property type="term" value="C:MutLalpha complex"/>
    <property type="evidence" value="ECO:0007669"/>
    <property type="project" value="TreeGrafter"/>
</dbReference>
<dbReference type="InterPro" id="IPR042120">
    <property type="entry name" value="MutL_C_dimsub"/>
</dbReference>
<dbReference type="InterPro" id="IPR014790">
    <property type="entry name" value="MutL_C"/>
</dbReference>
<dbReference type="Gene3D" id="3.30.1540.20">
    <property type="entry name" value="MutL, C-terminal domain, dimerisation subdomain"/>
    <property type="match status" value="1"/>
</dbReference>
<dbReference type="InterPro" id="IPR002099">
    <property type="entry name" value="MutL/Mlh/PMS"/>
</dbReference>
<dbReference type="GO" id="GO:0140664">
    <property type="term" value="F:ATP-dependent DNA damage sensor activity"/>
    <property type="evidence" value="ECO:0007669"/>
    <property type="project" value="InterPro"/>
</dbReference>
<dbReference type="PANTHER" id="PTHR10073">
    <property type="entry name" value="DNA MISMATCH REPAIR PROTEIN MLH, PMS, MUTL"/>
    <property type="match status" value="1"/>
</dbReference>
<evidence type="ECO:0000313" key="8">
    <source>
        <dbReference type="Proteomes" id="UP001377567"/>
    </source>
</evidence>
<dbReference type="InterPro" id="IPR038973">
    <property type="entry name" value="MutL/Mlh/Pms-like"/>
</dbReference>
<feature type="compositionally biased region" description="Acidic residues" evidence="4">
    <location>
        <begin position="627"/>
        <end position="636"/>
    </location>
</feature>
<name>A0AAV5RQY1_MAUHU</name>
<dbReference type="InterPro" id="IPR014721">
    <property type="entry name" value="Ribsml_uS5_D2-typ_fold_subgr"/>
</dbReference>
<comment type="similarity">
    <text evidence="1">Belongs to the DNA mismatch repair MutL/HexB family.</text>
</comment>
<dbReference type="AlphaFoldDB" id="A0AAV5RQY1"/>
<dbReference type="Gene3D" id="3.30.565.10">
    <property type="entry name" value="Histidine kinase-like ATPase, C-terminal domain"/>
    <property type="match status" value="1"/>
</dbReference>
<gene>
    <name evidence="7" type="ORF">DAKH74_004510</name>
</gene>
<dbReference type="Pfam" id="PF01119">
    <property type="entry name" value="DNA_mis_repair"/>
    <property type="match status" value="1"/>
</dbReference>
<feature type="compositionally biased region" description="Basic and acidic residues" evidence="4">
    <location>
        <begin position="474"/>
        <end position="504"/>
    </location>
</feature>
<dbReference type="InterPro" id="IPR014762">
    <property type="entry name" value="DNA_mismatch_repair_CS"/>
</dbReference>
<feature type="region of interest" description="Disordered" evidence="4">
    <location>
        <begin position="430"/>
        <end position="453"/>
    </location>
</feature>
<dbReference type="GO" id="GO:0000710">
    <property type="term" value="P:meiotic mismatch repair"/>
    <property type="evidence" value="ECO:0007669"/>
    <property type="project" value="UniProtKB-ARBA"/>
</dbReference>
<evidence type="ECO:0000256" key="2">
    <source>
        <dbReference type="ARBA" id="ARBA00022763"/>
    </source>
</evidence>
<dbReference type="InterPro" id="IPR042121">
    <property type="entry name" value="MutL_C_regsub"/>
</dbReference>
<dbReference type="InterPro" id="IPR037198">
    <property type="entry name" value="MutL_C_sf"/>
</dbReference>
<keyword evidence="7" id="KW-0547">Nucleotide-binding</keyword>
<dbReference type="GO" id="GO:0030983">
    <property type="term" value="F:mismatched DNA binding"/>
    <property type="evidence" value="ECO:0007669"/>
    <property type="project" value="InterPro"/>
</dbReference>
<dbReference type="Gene3D" id="3.30.1370.100">
    <property type="entry name" value="MutL, C-terminal domain, regulatory subdomain"/>
    <property type="match status" value="1"/>
</dbReference>
<dbReference type="CDD" id="cd03484">
    <property type="entry name" value="MutL_Trans_hPMS_2_like"/>
    <property type="match status" value="1"/>
</dbReference>
<dbReference type="SUPFAM" id="SSF118116">
    <property type="entry name" value="DNA mismatch repair protein MutL"/>
    <property type="match status" value="1"/>
</dbReference>
<organism evidence="7 8">
    <name type="scientific">Maudiozyma humilis</name>
    <name type="common">Sour dough yeast</name>
    <name type="synonym">Kazachstania humilis</name>
    <dbReference type="NCBI Taxonomy" id="51915"/>
    <lineage>
        <taxon>Eukaryota</taxon>
        <taxon>Fungi</taxon>
        <taxon>Dikarya</taxon>
        <taxon>Ascomycota</taxon>
        <taxon>Saccharomycotina</taxon>
        <taxon>Saccharomycetes</taxon>
        <taxon>Saccharomycetales</taxon>
        <taxon>Saccharomycetaceae</taxon>
        <taxon>Maudiozyma</taxon>
    </lineage>
</organism>
<feature type="compositionally biased region" description="Basic and acidic residues" evidence="4">
    <location>
        <begin position="590"/>
        <end position="602"/>
    </location>
</feature>
<dbReference type="NCBIfam" id="TIGR00585">
    <property type="entry name" value="mutl"/>
    <property type="match status" value="1"/>
</dbReference>
<keyword evidence="2" id="KW-0227">DNA damage</keyword>
<dbReference type="GO" id="GO:0005524">
    <property type="term" value="F:ATP binding"/>
    <property type="evidence" value="ECO:0007669"/>
    <property type="project" value="UniProtKB-KW"/>
</dbReference>
<accession>A0AAV5RQY1</accession>
<dbReference type="FunFam" id="3.30.1370.100:FF:000001">
    <property type="entry name" value="Mismatch repair endonuclease pms1, putative"/>
    <property type="match status" value="1"/>
</dbReference>
<dbReference type="Gene3D" id="3.30.230.10">
    <property type="match status" value="1"/>
</dbReference>
<dbReference type="SMART" id="SM01340">
    <property type="entry name" value="DNA_mis_repair"/>
    <property type="match status" value="1"/>
</dbReference>
<dbReference type="Pfam" id="PF08676">
    <property type="entry name" value="MutL_C"/>
    <property type="match status" value="1"/>
</dbReference>
<keyword evidence="8" id="KW-1185">Reference proteome</keyword>
<dbReference type="InterPro" id="IPR036890">
    <property type="entry name" value="HATPase_C_sf"/>
</dbReference>
<evidence type="ECO:0000259" key="5">
    <source>
        <dbReference type="SMART" id="SM00853"/>
    </source>
</evidence>
<dbReference type="PANTHER" id="PTHR10073:SF52">
    <property type="entry name" value="MISMATCH REPAIR ENDONUCLEASE PMS2"/>
    <property type="match status" value="1"/>
</dbReference>
<evidence type="ECO:0000256" key="1">
    <source>
        <dbReference type="ARBA" id="ARBA00006082"/>
    </source>
</evidence>
<feature type="domain" description="MutL C-terminal dimerisation" evidence="5">
    <location>
        <begin position="757"/>
        <end position="910"/>
    </location>
</feature>
<dbReference type="EMBL" id="BTGD01000001">
    <property type="protein sequence ID" value="GMM53835.1"/>
    <property type="molecule type" value="Genomic_DNA"/>
</dbReference>
<dbReference type="GO" id="GO:0016887">
    <property type="term" value="F:ATP hydrolysis activity"/>
    <property type="evidence" value="ECO:0007669"/>
    <property type="project" value="InterPro"/>
</dbReference>
<evidence type="ECO:0000256" key="4">
    <source>
        <dbReference type="SAM" id="MobiDB-lite"/>
    </source>
</evidence>
<feature type="region of interest" description="Disordered" evidence="4">
    <location>
        <begin position="466"/>
        <end position="535"/>
    </location>
</feature>
<proteinExistence type="inferred from homology"/>
<evidence type="ECO:0000259" key="6">
    <source>
        <dbReference type="SMART" id="SM01340"/>
    </source>
</evidence>
<dbReference type="SUPFAM" id="SSF55874">
    <property type="entry name" value="ATPase domain of HSP90 chaperone/DNA topoisomerase II/histidine kinase"/>
    <property type="match status" value="1"/>
</dbReference>
<comment type="caution">
    <text evidence="7">The sequence shown here is derived from an EMBL/GenBank/DDBJ whole genome shotgun (WGS) entry which is preliminary data.</text>
</comment>
<dbReference type="InterPro" id="IPR020568">
    <property type="entry name" value="Ribosomal_Su5_D2-typ_SF"/>
</dbReference>
<dbReference type="PROSITE" id="PS00058">
    <property type="entry name" value="DNA_MISMATCH_REPAIR_1"/>
    <property type="match status" value="1"/>
</dbReference>
<dbReference type="SUPFAM" id="SSF54211">
    <property type="entry name" value="Ribosomal protein S5 domain 2-like"/>
    <property type="match status" value="1"/>
</dbReference>
<dbReference type="Proteomes" id="UP001377567">
    <property type="component" value="Unassembled WGS sequence"/>
</dbReference>
<reference evidence="7 8" key="1">
    <citation type="journal article" date="2023" name="Elife">
        <title>Identification of key yeast species and microbe-microbe interactions impacting larval growth of Drosophila in the wild.</title>
        <authorList>
            <person name="Mure A."/>
            <person name="Sugiura Y."/>
            <person name="Maeda R."/>
            <person name="Honda K."/>
            <person name="Sakurai N."/>
            <person name="Takahashi Y."/>
            <person name="Watada M."/>
            <person name="Katoh T."/>
            <person name="Gotoh A."/>
            <person name="Gotoh Y."/>
            <person name="Taniguchi I."/>
            <person name="Nakamura K."/>
            <person name="Hayashi T."/>
            <person name="Katayama T."/>
            <person name="Uemura T."/>
            <person name="Hattori Y."/>
        </authorList>
    </citation>
    <scope>NUCLEOTIDE SEQUENCE [LARGE SCALE GENOMIC DNA]</scope>
    <source>
        <strain evidence="7 8">KH-74</strain>
    </source>
</reference>
<dbReference type="FunFam" id="3.30.565.10:FF:000014">
    <property type="entry name" value="Mismatch repair endonuclease pms1, putative"/>
    <property type="match status" value="1"/>
</dbReference>
<protein>
    <recommendedName>
        <fullName evidence="3">DNA mismatch repair protein PMS1</fullName>
    </recommendedName>
</protein>
<dbReference type="InterPro" id="IPR013507">
    <property type="entry name" value="DNA_mismatch_S5_2-like"/>
</dbReference>
<evidence type="ECO:0000313" key="7">
    <source>
        <dbReference type="EMBL" id="GMM53835.1"/>
    </source>
</evidence>
<feature type="region of interest" description="Disordered" evidence="4">
    <location>
        <begin position="590"/>
        <end position="649"/>
    </location>
</feature>
<sequence length="956" mass="108640">MTDTSLIKAIDVADVNRITSGQVIIDLTSAVKELVDNSIDAGASQIDLLFKNYGIESLECSDNGCGVAKENYQALTLKHHTSKLESFDDIASVTTLGFRGEALFSLCNIAKVTISTTQKGPKADKIEYDRNGKITSCNVVSRNKGTTVEVSDIFNNLPVRRKNFIKTIKKQFAKCITLLQSYAIINENVRFTVHNTTASGKKNLVFRTNNNETMQKKIFNIFGSSCYQGLIPIALSLDMSDVKEEMEKRQKRYSQIFDSNETKGYITDLSDQYIKVNGYISKCSTGAGYNSKDRQYIYMNKRPILYPVLNKCFNETFKNFNNETSVKFPVFFINFEVNPNFIDINVTPDKRTVILNHEDFIVDALRESLVAFFEEQDVSIVKSSTMAKRKRSEEYLDDVFKEESSQSEYALRDSSSPKKVKRESFLMNSFRNDTLPSDPVEEAETQPHNSTDLSSVMDIVLDNHDFDAYPSSQTREDEFVKETSNRERSKSLSEEFGDHEKYGDTEQPDSVNEDPDDKDTAILTGEVNSHRETSVRLEDFKNPLYVSDVSDVEDNTIEHQGSKGIVTMNVGSEEVLSQVEFNEHNGMTFIDRDDKGNDHDLNSHTFSQFDKTTERGGSHEGCCSGNDEQEDSDNESSDSNLVEITQPQETNVRVPAMVFDTDLNKLRMEFQAICDEGDKQKNKNIEILKLDLPVETQDIDLKQIYPQILKLFKDWRHSSASVRASQATVNDDNEDLGEIAQKLTMTVSKKDFSEMSVVGQFNLGFIITTKENPKDNKTDLFIIDQHASDEKYNFETLQKNTVFKSQKLIVPQKLELNIVDELTVIDNLDVFEKNGFKLRVNDDADPGCRIEVISKPTSKNTIFDVVDLNELIHMVREHDGIKKDTIRCSKIRSMFAMRACRMSIMVGKPLNRKTMSKVVGHLSTLDKPWNCPHGRPTMKHLLELNDWNSFTDDYTL</sequence>
<keyword evidence="7" id="KW-0067">ATP-binding</keyword>
<feature type="domain" description="DNA mismatch repair protein S5" evidence="6">
    <location>
        <begin position="218"/>
        <end position="374"/>
    </location>
</feature>